<protein>
    <submittedName>
        <fullName evidence="2">Uncharacterized protein</fullName>
    </submittedName>
</protein>
<reference evidence="2 3" key="1">
    <citation type="submission" date="2018-06" db="EMBL/GenBank/DDBJ databases">
        <title>Whole genome sequencing of Candida tropicalis (genome annotated by CSBL at Korea University).</title>
        <authorList>
            <person name="Ahn J."/>
        </authorList>
    </citation>
    <scope>NUCLEOTIDE SEQUENCE [LARGE SCALE GENOMIC DNA]</scope>
    <source>
        <strain evidence="2 3">ATCC 20962</strain>
    </source>
</reference>
<dbReference type="EMBL" id="QLNQ01000029">
    <property type="protein sequence ID" value="RCK56021.1"/>
    <property type="molecule type" value="Genomic_DNA"/>
</dbReference>
<name>A0A367XT85_9ASCO</name>
<evidence type="ECO:0000256" key="1">
    <source>
        <dbReference type="SAM" id="MobiDB-lite"/>
    </source>
</evidence>
<dbReference type="Proteomes" id="UP000253472">
    <property type="component" value="Unassembled WGS sequence"/>
</dbReference>
<dbReference type="InterPro" id="IPR012917">
    <property type="entry name" value="DUF3294"/>
</dbReference>
<organism evidence="2 3">
    <name type="scientific">Candida viswanathii</name>
    <dbReference type="NCBI Taxonomy" id="5486"/>
    <lineage>
        <taxon>Eukaryota</taxon>
        <taxon>Fungi</taxon>
        <taxon>Dikarya</taxon>
        <taxon>Ascomycota</taxon>
        <taxon>Saccharomycotina</taxon>
        <taxon>Pichiomycetes</taxon>
        <taxon>Debaryomycetaceae</taxon>
        <taxon>Candida/Lodderomyces clade</taxon>
        <taxon>Candida</taxon>
    </lineage>
</organism>
<feature type="region of interest" description="Disordered" evidence="1">
    <location>
        <begin position="38"/>
        <end position="70"/>
    </location>
</feature>
<sequence>MSTTYDDDVNRRITALESLVQKQSKVIAQTGQRLMEIQSRTSRDAWTTPPNPQPPIDLSDYTTTTTSCSS</sequence>
<evidence type="ECO:0000313" key="2">
    <source>
        <dbReference type="EMBL" id="RCK56021.1"/>
    </source>
</evidence>
<accession>A0A367XT85</accession>
<evidence type="ECO:0000313" key="3">
    <source>
        <dbReference type="Proteomes" id="UP000253472"/>
    </source>
</evidence>
<keyword evidence="3" id="KW-1185">Reference proteome</keyword>
<proteinExistence type="predicted"/>
<dbReference type="AlphaFoldDB" id="A0A367XT85"/>
<gene>
    <name evidence="2" type="ORF">Cantr_05828</name>
</gene>
<comment type="caution">
    <text evidence="2">The sequence shown here is derived from an EMBL/GenBank/DDBJ whole genome shotgun (WGS) entry which is preliminary data.</text>
</comment>
<dbReference type="Pfam" id="PF07957">
    <property type="entry name" value="DUF3294"/>
    <property type="match status" value="1"/>
</dbReference>
<dbReference type="OrthoDB" id="4076200at2759"/>